<gene>
    <name evidence="2" type="ORF">MM415B01995_0006</name>
</gene>
<keyword evidence="1" id="KW-1133">Transmembrane helix</keyword>
<reference evidence="2" key="1">
    <citation type="submission" date="2020-03" db="EMBL/GenBank/DDBJ databases">
        <title>The deep terrestrial virosphere.</title>
        <authorList>
            <person name="Holmfeldt K."/>
            <person name="Nilsson E."/>
            <person name="Simone D."/>
            <person name="Lopez-Fernandez M."/>
            <person name="Wu X."/>
            <person name="de Brujin I."/>
            <person name="Lundin D."/>
            <person name="Andersson A."/>
            <person name="Bertilsson S."/>
            <person name="Dopson M."/>
        </authorList>
    </citation>
    <scope>NUCLEOTIDE SEQUENCE</scope>
    <source>
        <strain evidence="2">MM415B01995</strain>
    </source>
</reference>
<evidence type="ECO:0000313" key="2">
    <source>
        <dbReference type="EMBL" id="QJA55740.1"/>
    </source>
</evidence>
<organism evidence="2">
    <name type="scientific">viral metagenome</name>
    <dbReference type="NCBI Taxonomy" id="1070528"/>
    <lineage>
        <taxon>unclassified sequences</taxon>
        <taxon>metagenomes</taxon>
        <taxon>organismal metagenomes</taxon>
    </lineage>
</organism>
<feature type="transmembrane region" description="Helical" evidence="1">
    <location>
        <begin position="14"/>
        <end position="32"/>
    </location>
</feature>
<sequence length="81" mass="9361">MEWEQVIVVVKKDFIIYLVCLLSLLGCLYTIYTVGSYQQAINNAWLKQWEESGCVAEPELPQIQYRLVGGIYETENINNNT</sequence>
<accession>A0A6M3IE52</accession>
<dbReference type="EMBL" id="MT141177">
    <property type="protein sequence ID" value="QJA55740.1"/>
    <property type="molecule type" value="Genomic_DNA"/>
</dbReference>
<keyword evidence="1" id="KW-0472">Membrane</keyword>
<keyword evidence="1" id="KW-0812">Transmembrane</keyword>
<name>A0A6M3IE52_9ZZZZ</name>
<protein>
    <submittedName>
        <fullName evidence="2">Uncharacterized protein</fullName>
    </submittedName>
</protein>
<proteinExistence type="predicted"/>
<evidence type="ECO:0000256" key="1">
    <source>
        <dbReference type="SAM" id="Phobius"/>
    </source>
</evidence>
<dbReference type="AlphaFoldDB" id="A0A6M3IE52"/>